<proteinExistence type="predicted"/>
<keyword evidence="9" id="KW-1185">Reference proteome</keyword>
<dbReference type="STRING" id="2880.D7G2W7"/>
<keyword evidence="4 6" id="KW-0472">Membrane</keyword>
<evidence type="ECO:0000256" key="4">
    <source>
        <dbReference type="ARBA" id="ARBA00023136"/>
    </source>
</evidence>
<dbReference type="Pfam" id="PF08016">
    <property type="entry name" value="PKD_channel"/>
    <property type="match status" value="1"/>
</dbReference>
<dbReference type="GO" id="GO:0016020">
    <property type="term" value="C:membrane"/>
    <property type="evidence" value="ECO:0007669"/>
    <property type="project" value="UniProtKB-SubCell"/>
</dbReference>
<dbReference type="Proteomes" id="UP000002630">
    <property type="component" value="Linkage Group LG14"/>
</dbReference>
<keyword evidence="2 6" id="KW-0812">Transmembrane</keyword>
<dbReference type="EMBL" id="FN648696">
    <property type="protein sequence ID" value="CBJ48824.1"/>
    <property type="molecule type" value="Genomic_DNA"/>
</dbReference>
<evidence type="ECO:0000256" key="2">
    <source>
        <dbReference type="ARBA" id="ARBA00022692"/>
    </source>
</evidence>
<feature type="region of interest" description="Disordered" evidence="5">
    <location>
        <begin position="458"/>
        <end position="498"/>
    </location>
</feature>
<gene>
    <name evidence="8" type="ORF">Esi_0049_0030</name>
</gene>
<evidence type="ECO:0000256" key="1">
    <source>
        <dbReference type="ARBA" id="ARBA00004141"/>
    </source>
</evidence>
<dbReference type="InParanoid" id="D7G2W7"/>
<keyword evidence="3 6" id="KW-1133">Transmembrane helix</keyword>
<comment type="subcellular location">
    <subcellularLocation>
        <location evidence="1">Membrane</location>
        <topology evidence="1">Multi-pass membrane protein</topology>
    </subcellularLocation>
</comment>
<evidence type="ECO:0000256" key="5">
    <source>
        <dbReference type="SAM" id="MobiDB-lite"/>
    </source>
</evidence>
<evidence type="ECO:0000256" key="3">
    <source>
        <dbReference type="ARBA" id="ARBA00022989"/>
    </source>
</evidence>
<feature type="transmembrane region" description="Helical" evidence="6">
    <location>
        <begin position="116"/>
        <end position="135"/>
    </location>
</feature>
<dbReference type="OrthoDB" id="10562476at2759"/>
<dbReference type="PANTHER" id="PTHR10877">
    <property type="entry name" value="POLYCYSTIN FAMILY MEMBER"/>
    <property type="match status" value="1"/>
</dbReference>
<evidence type="ECO:0000313" key="8">
    <source>
        <dbReference type="EMBL" id="CBJ48824.1"/>
    </source>
</evidence>
<sequence>MRPFEKRPQSKSRLEANPSRREDQGLVYSITTDIGVFNSGLNFNLCGMLAILGGPDVMTDAVRSVSLRFNTYNGQCDGLFSFVDITALFTLGGEVKMVTSVEVFSMPFFFGSSPAIVGRAIAMFAFGLMLVIYIGKDVLRAWREVRDGRHRLSMSLRHVPVTTATALNLVGDCVFLWNLVLWVNVAVTAAKFELIPTLSYNNASEQVRAFSEELALVALERWKRDAAAVAGSIFGLTRLFIMLRFHPRLSLVTDVLTASAVHLVHFFIMFFMVVGVYSNLVWVIFGPSSLLFATWTKSFVTMTRIALGEFDNIYPLMVEIDGAAAFMIIVTYQTLQCILLLNIVISILLDAFQMVQKRNSVVAADTLWQTVMTTLGRWRIRLTHVGFALVGRCPSVTRRSSPRGSSVGDDAGTTVVKNPMHDRHGGRKLRQRHQHTAPTAGGTSAAAVAAAAGVPVAPPGITGSSSRGVPLLPSSDKRKVSSKNRGGGATKRGGLTRGQRLAMSHRHYDLRTAVEVLRRSPLPEAAVWRKMRQIIGARLGWVSEGAGNTGKPLQPGAAWGRSQSRRFSKR</sequence>
<evidence type="ECO:0000313" key="9">
    <source>
        <dbReference type="Proteomes" id="UP000002630"/>
    </source>
</evidence>
<feature type="region of interest" description="Disordered" evidence="5">
    <location>
        <begin position="396"/>
        <end position="444"/>
    </location>
</feature>
<accession>D7G2W7</accession>
<organism evidence="8 9">
    <name type="scientific">Ectocarpus siliculosus</name>
    <name type="common">Brown alga</name>
    <name type="synonym">Conferva siliculosa</name>
    <dbReference type="NCBI Taxonomy" id="2880"/>
    <lineage>
        <taxon>Eukaryota</taxon>
        <taxon>Sar</taxon>
        <taxon>Stramenopiles</taxon>
        <taxon>Ochrophyta</taxon>
        <taxon>PX clade</taxon>
        <taxon>Phaeophyceae</taxon>
        <taxon>Ectocarpales</taxon>
        <taxon>Ectocarpaceae</taxon>
        <taxon>Ectocarpus</taxon>
    </lineage>
</organism>
<dbReference type="PANTHER" id="PTHR10877:SF183">
    <property type="entry name" value="AT14535P-RELATED"/>
    <property type="match status" value="1"/>
</dbReference>
<dbReference type="EMBL" id="FN649739">
    <property type="protein sequence ID" value="CBJ48824.1"/>
    <property type="molecule type" value="Genomic_DNA"/>
</dbReference>
<feature type="transmembrane region" description="Helical" evidence="6">
    <location>
        <begin position="263"/>
        <end position="285"/>
    </location>
</feature>
<feature type="compositionally biased region" description="Basic residues" evidence="5">
    <location>
        <begin position="424"/>
        <end position="435"/>
    </location>
</feature>
<feature type="transmembrane region" description="Helical" evidence="6">
    <location>
        <begin position="324"/>
        <end position="349"/>
    </location>
</feature>
<name>D7G2W7_ECTSI</name>
<evidence type="ECO:0000259" key="7">
    <source>
        <dbReference type="Pfam" id="PF08016"/>
    </source>
</evidence>
<evidence type="ECO:0000256" key="6">
    <source>
        <dbReference type="SAM" id="Phobius"/>
    </source>
</evidence>
<reference evidence="8 9" key="1">
    <citation type="journal article" date="2010" name="Nature">
        <title>The Ectocarpus genome and the independent evolution of multicellularity in brown algae.</title>
        <authorList>
            <person name="Cock J.M."/>
            <person name="Sterck L."/>
            <person name="Rouze P."/>
            <person name="Scornet D."/>
            <person name="Allen A.E."/>
            <person name="Amoutzias G."/>
            <person name="Anthouard V."/>
            <person name="Artiguenave F."/>
            <person name="Aury J.M."/>
            <person name="Badger J.H."/>
            <person name="Beszteri B."/>
            <person name="Billiau K."/>
            <person name="Bonnet E."/>
            <person name="Bothwell J.H."/>
            <person name="Bowler C."/>
            <person name="Boyen C."/>
            <person name="Brownlee C."/>
            <person name="Carrano C.J."/>
            <person name="Charrier B."/>
            <person name="Cho G.Y."/>
            <person name="Coelho S.M."/>
            <person name="Collen J."/>
            <person name="Corre E."/>
            <person name="Da Silva C."/>
            <person name="Delage L."/>
            <person name="Delaroque N."/>
            <person name="Dittami S.M."/>
            <person name="Doulbeau S."/>
            <person name="Elias M."/>
            <person name="Farnham G."/>
            <person name="Gachon C.M."/>
            <person name="Gschloessl B."/>
            <person name="Heesch S."/>
            <person name="Jabbari K."/>
            <person name="Jubin C."/>
            <person name="Kawai H."/>
            <person name="Kimura K."/>
            <person name="Kloareg B."/>
            <person name="Kupper F.C."/>
            <person name="Lang D."/>
            <person name="Le Bail A."/>
            <person name="Leblanc C."/>
            <person name="Lerouge P."/>
            <person name="Lohr M."/>
            <person name="Lopez P.J."/>
            <person name="Martens C."/>
            <person name="Maumus F."/>
            <person name="Michel G."/>
            <person name="Miranda-Saavedra D."/>
            <person name="Morales J."/>
            <person name="Moreau H."/>
            <person name="Motomura T."/>
            <person name="Nagasato C."/>
            <person name="Napoli C.A."/>
            <person name="Nelson D.R."/>
            <person name="Nyvall-Collen P."/>
            <person name="Peters A.F."/>
            <person name="Pommier C."/>
            <person name="Potin P."/>
            <person name="Poulain J."/>
            <person name="Quesneville H."/>
            <person name="Read B."/>
            <person name="Rensing S.A."/>
            <person name="Ritter A."/>
            <person name="Rousvoal S."/>
            <person name="Samanta M."/>
            <person name="Samson G."/>
            <person name="Schroeder D.C."/>
            <person name="Segurens B."/>
            <person name="Strittmatter M."/>
            <person name="Tonon T."/>
            <person name="Tregear J.W."/>
            <person name="Valentin K."/>
            <person name="von Dassow P."/>
            <person name="Yamagishi T."/>
            <person name="Van de Peer Y."/>
            <person name="Wincker P."/>
        </authorList>
    </citation>
    <scope>NUCLEOTIDE SEQUENCE [LARGE SCALE GENOMIC DNA]</scope>
    <source>
        <strain evidence="9">Ec32 / CCAP1310/4</strain>
    </source>
</reference>
<feature type="domain" description="Polycystin cation channel PKD1/PKD2" evidence="7">
    <location>
        <begin position="229"/>
        <end position="354"/>
    </location>
</feature>
<dbReference type="AlphaFoldDB" id="D7G2W7"/>
<protein>
    <submittedName>
        <fullName evidence="8">Transient Receptor Potential Channel</fullName>
    </submittedName>
</protein>
<keyword evidence="8" id="KW-0675">Receptor</keyword>
<dbReference type="InterPro" id="IPR051223">
    <property type="entry name" value="Polycystin"/>
</dbReference>
<feature type="region of interest" description="Disordered" evidence="5">
    <location>
        <begin position="546"/>
        <end position="570"/>
    </location>
</feature>
<dbReference type="InterPro" id="IPR013122">
    <property type="entry name" value="PKD1_2_channel"/>
</dbReference>